<protein>
    <submittedName>
        <fullName evidence="6">TetR/AcrR family transcriptional regulator</fullName>
    </submittedName>
</protein>
<keyword evidence="3" id="KW-0804">Transcription</keyword>
<name>A0A848KQY6_9ACTN</name>
<comment type="caution">
    <text evidence="6">The sequence shown here is derived from an EMBL/GenBank/DDBJ whole genome shotgun (WGS) entry which is preliminary data.</text>
</comment>
<keyword evidence="1" id="KW-0805">Transcription regulation</keyword>
<dbReference type="InterPro" id="IPR050109">
    <property type="entry name" value="HTH-type_TetR-like_transc_reg"/>
</dbReference>
<keyword evidence="2 4" id="KW-0238">DNA-binding</keyword>
<evidence type="ECO:0000313" key="6">
    <source>
        <dbReference type="EMBL" id="NMO00469.1"/>
    </source>
</evidence>
<dbReference type="EMBL" id="JABBNB010000003">
    <property type="protein sequence ID" value="NMO00469.1"/>
    <property type="molecule type" value="Genomic_DNA"/>
</dbReference>
<evidence type="ECO:0000256" key="4">
    <source>
        <dbReference type="PROSITE-ProRule" id="PRU00335"/>
    </source>
</evidence>
<dbReference type="Proteomes" id="UP000550729">
    <property type="component" value="Unassembled WGS sequence"/>
</dbReference>
<dbReference type="GO" id="GO:0000976">
    <property type="term" value="F:transcription cis-regulatory region binding"/>
    <property type="evidence" value="ECO:0007669"/>
    <property type="project" value="TreeGrafter"/>
</dbReference>
<dbReference type="PANTHER" id="PTHR30055">
    <property type="entry name" value="HTH-TYPE TRANSCRIPTIONAL REGULATOR RUTR"/>
    <property type="match status" value="1"/>
</dbReference>
<gene>
    <name evidence="6" type="ORF">HH308_04480</name>
</gene>
<evidence type="ECO:0000313" key="7">
    <source>
        <dbReference type="Proteomes" id="UP000550729"/>
    </source>
</evidence>
<proteinExistence type="predicted"/>
<dbReference type="PROSITE" id="PS50977">
    <property type="entry name" value="HTH_TETR_2"/>
    <property type="match status" value="1"/>
</dbReference>
<keyword evidence="7" id="KW-1185">Reference proteome</keyword>
<accession>A0A848KQY6</accession>
<feature type="domain" description="HTH tetR-type" evidence="5">
    <location>
        <begin position="13"/>
        <end position="73"/>
    </location>
</feature>
<sequence>MSDTATRTSPEAAQRRAAIVAVARRQAIAGGYEGVTIRSVATQAHTTPVTIYRYFGSKSGLLSELMVEWADATITRLADYQRSTPAADTPSAVATGFANIIEWAAADRNLLSAGLRALNPITRADSAAGPDSGVNGWLPMFTKLVGGCLDDPQWHDDARALTMGHVLIACVSDLVMTGDTARVAANIATAARQVFVGT</sequence>
<feature type="DNA-binding region" description="H-T-H motif" evidence="4">
    <location>
        <begin position="36"/>
        <end position="55"/>
    </location>
</feature>
<dbReference type="PANTHER" id="PTHR30055:SF234">
    <property type="entry name" value="HTH-TYPE TRANSCRIPTIONAL REGULATOR BETI"/>
    <property type="match status" value="1"/>
</dbReference>
<evidence type="ECO:0000256" key="1">
    <source>
        <dbReference type="ARBA" id="ARBA00023015"/>
    </source>
</evidence>
<evidence type="ECO:0000259" key="5">
    <source>
        <dbReference type="PROSITE" id="PS50977"/>
    </source>
</evidence>
<evidence type="ECO:0000256" key="3">
    <source>
        <dbReference type="ARBA" id="ARBA00023163"/>
    </source>
</evidence>
<dbReference type="Pfam" id="PF00440">
    <property type="entry name" value="TetR_N"/>
    <property type="match status" value="1"/>
</dbReference>
<dbReference type="AlphaFoldDB" id="A0A848KQY6"/>
<organism evidence="6 7">
    <name type="scientific">Gordonia asplenii</name>
    <dbReference type="NCBI Taxonomy" id="2725283"/>
    <lineage>
        <taxon>Bacteria</taxon>
        <taxon>Bacillati</taxon>
        <taxon>Actinomycetota</taxon>
        <taxon>Actinomycetes</taxon>
        <taxon>Mycobacteriales</taxon>
        <taxon>Gordoniaceae</taxon>
        <taxon>Gordonia</taxon>
    </lineage>
</organism>
<dbReference type="RefSeq" id="WP_170192962.1">
    <property type="nucleotide sequence ID" value="NZ_JABBNB010000003.1"/>
</dbReference>
<dbReference type="SUPFAM" id="SSF46689">
    <property type="entry name" value="Homeodomain-like"/>
    <property type="match status" value="1"/>
</dbReference>
<dbReference type="GO" id="GO:0003700">
    <property type="term" value="F:DNA-binding transcription factor activity"/>
    <property type="evidence" value="ECO:0007669"/>
    <property type="project" value="TreeGrafter"/>
</dbReference>
<dbReference type="InterPro" id="IPR001647">
    <property type="entry name" value="HTH_TetR"/>
</dbReference>
<dbReference type="Gene3D" id="1.10.357.10">
    <property type="entry name" value="Tetracycline Repressor, domain 2"/>
    <property type="match status" value="1"/>
</dbReference>
<evidence type="ECO:0000256" key="2">
    <source>
        <dbReference type="ARBA" id="ARBA00023125"/>
    </source>
</evidence>
<reference evidence="6 7" key="1">
    <citation type="submission" date="2020-04" db="EMBL/GenBank/DDBJ databases">
        <title>Gordonia sp. nov. TBRC 11910.</title>
        <authorList>
            <person name="Suriyachadkun C."/>
        </authorList>
    </citation>
    <scope>NUCLEOTIDE SEQUENCE [LARGE SCALE GENOMIC DNA]</scope>
    <source>
        <strain evidence="6 7">TBRC 11910</strain>
    </source>
</reference>
<dbReference type="InterPro" id="IPR009057">
    <property type="entry name" value="Homeodomain-like_sf"/>
</dbReference>